<dbReference type="RefSeq" id="WP_118281577.1">
    <property type="nucleotide sequence ID" value="NZ_JACOPG010000003.1"/>
</dbReference>
<proteinExistence type="predicted"/>
<accession>A0ABR7GHN7</accession>
<keyword evidence="1" id="KW-0464">Manganese</keyword>
<protein>
    <submittedName>
        <fullName evidence="3">4-hydroxy-2-oxovalerate aldolase</fullName>
    </submittedName>
</protein>
<gene>
    <name evidence="3" type="ORF">H8R94_08685</name>
</gene>
<dbReference type="InterPro" id="IPR050073">
    <property type="entry name" value="2-IPM_HCS-like"/>
</dbReference>
<reference evidence="3 4" key="1">
    <citation type="submission" date="2020-08" db="EMBL/GenBank/DDBJ databases">
        <title>Genome public.</title>
        <authorList>
            <person name="Liu C."/>
            <person name="Sun Q."/>
        </authorList>
    </citation>
    <scope>NUCLEOTIDE SEQUENCE [LARGE SCALE GENOMIC DNA]</scope>
    <source>
        <strain evidence="3 4">NSJ-9</strain>
    </source>
</reference>
<evidence type="ECO:0000259" key="2">
    <source>
        <dbReference type="PROSITE" id="PS50991"/>
    </source>
</evidence>
<dbReference type="SUPFAM" id="SSF51569">
    <property type="entry name" value="Aldolase"/>
    <property type="match status" value="1"/>
</dbReference>
<dbReference type="PROSITE" id="PS50991">
    <property type="entry name" value="PYR_CT"/>
    <property type="match status" value="1"/>
</dbReference>
<dbReference type="Pfam" id="PF00682">
    <property type="entry name" value="HMGL-like"/>
    <property type="match status" value="1"/>
</dbReference>
<evidence type="ECO:0000313" key="3">
    <source>
        <dbReference type="EMBL" id="MBC5686671.1"/>
    </source>
</evidence>
<dbReference type="NCBIfam" id="NF006049">
    <property type="entry name" value="PRK08195.1"/>
    <property type="match status" value="1"/>
</dbReference>
<dbReference type="InterPro" id="IPR000891">
    <property type="entry name" value="PYR_CT"/>
</dbReference>
<sequence>MKILDTTIRDGSYAVDFRFTCKDVEHICSRLEKLNIEYIEIGHGQGLNASSQEHGYALHSDEEYLKAAKSVVGKSKIGFFCIPGIARLEDLDMARQGGCDFVRIGVNANMPEQAGEFIKHAKNLGLIIMVNYMKTYIVSPEEFAKNALWAHEQGAECVYIVDSAGSMLPDELRRYYEETRKLTNVKLGFHGHNNLGLAVSNSIYCADLGFDMIDTSMQGLGRSLGNASTEMTIMALKKKGYDLDVDIPRLLEYGYVSLRDITDGKVQNPLDLICGYAGFHSSYIKDIYKCCNEKNVDPLRLILAYSEVDQRDMDYKKLCDIAEKLPEDLEDNPYTFREYFSSRYID</sequence>
<dbReference type="EMBL" id="JACOPG010000003">
    <property type="protein sequence ID" value="MBC5686671.1"/>
    <property type="molecule type" value="Genomic_DNA"/>
</dbReference>
<dbReference type="Proteomes" id="UP000643810">
    <property type="component" value="Unassembled WGS sequence"/>
</dbReference>
<name>A0ABR7GHN7_9FIRM</name>
<comment type="caution">
    <text evidence="3">The sequence shown here is derived from an EMBL/GenBank/DDBJ whole genome shotgun (WGS) entry which is preliminary data.</text>
</comment>
<feature type="domain" description="Pyruvate carboxyltransferase" evidence="2">
    <location>
        <begin position="1"/>
        <end position="251"/>
    </location>
</feature>
<dbReference type="InterPro" id="IPR013785">
    <property type="entry name" value="Aldolase_TIM"/>
</dbReference>
<keyword evidence="4" id="KW-1185">Reference proteome</keyword>
<evidence type="ECO:0000313" key="4">
    <source>
        <dbReference type="Proteomes" id="UP000643810"/>
    </source>
</evidence>
<evidence type="ECO:0000256" key="1">
    <source>
        <dbReference type="ARBA" id="ARBA00023211"/>
    </source>
</evidence>
<dbReference type="Gene3D" id="3.20.20.70">
    <property type="entry name" value="Aldolase class I"/>
    <property type="match status" value="1"/>
</dbReference>
<dbReference type="PANTHER" id="PTHR10277:SF9">
    <property type="entry name" value="2-ISOPROPYLMALATE SYNTHASE 1, CHLOROPLASTIC-RELATED"/>
    <property type="match status" value="1"/>
</dbReference>
<organism evidence="3 4">
    <name type="scientific">Roseburia lenta</name>
    <dbReference type="NCBI Taxonomy" id="2763061"/>
    <lineage>
        <taxon>Bacteria</taxon>
        <taxon>Bacillati</taxon>
        <taxon>Bacillota</taxon>
        <taxon>Clostridia</taxon>
        <taxon>Lachnospirales</taxon>
        <taxon>Lachnospiraceae</taxon>
        <taxon>Roseburia</taxon>
    </lineage>
</organism>
<dbReference type="PANTHER" id="PTHR10277">
    <property type="entry name" value="HOMOCITRATE SYNTHASE-RELATED"/>
    <property type="match status" value="1"/>
</dbReference>